<dbReference type="InterPro" id="IPR029068">
    <property type="entry name" value="Glyas_Bleomycin-R_OHBP_Dase"/>
</dbReference>
<dbReference type="STRING" id="554343.AS194_06310"/>
<gene>
    <name evidence="10" type="ORF">AS194_06310</name>
</gene>
<keyword evidence="4 8" id="KW-0058">Aromatic hydrocarbons catabolism</keyword>
<dbReference type="InterPro" id="IPR004360">
    <property type="entry name" value="Glyas_Fos-R_dOase_dom"/>
</dbReference>
<dbReference type="PANTHER" id="PTHR21366">
    <property type="entry name" value="GLYOXALASE FAMILY PROTEIN"/>
    <property type="match status" value="1"/>
</dbReference>
<comment type="cofactor">
    <cofactor evidence="1 8">
        <name>Fe(2+)</name>
        <dbReference type="ChEBI" id="CHEBI:29033"/>
    </cofactor>
</comment>
<feature type="domain" description="VOC" evidence="9">
    <location>
        <begin position="7"/>
        <end position="139"/>
    </location>
</feature>
<proteinExistence type="inferred from homology"/>
<evidence type="ECO:0000256" key="3">
    <source>
        <dbReference type="ARBA" id="ARBA00022723"/>
    </source>
</evidence>
<evidence type="ECO:0000256" key="5">
    <source>
        <dbReference type="ARBA" id="ARBA00022964"/>
    </source>
</evidence>
<keyword evidence="6 8" id="KW-0560">Oxidoreductase</keyword>
<keyword evidence="5 8" id="KW-0223">Dioxygenase</keyword>
<evidence type="ECO:0000256" key="4">
    <source>
        <dbReference type="ARBA" id="ARBA00022797"/>
    </source>
</evidence>
<name>A0A0T6DSU2_9GAMM</name>
<dbReference type="PANTHER" id="PTHR21366:SF30">
    <property type="entry name" value="BLL2330 PROTEIN"/>
    <property type="match status" value="1"/>
</dbReference>
<keyword evidence="3" id="KW-0479">Metal-binding</keyword>
<dbReference type="PROSITE" id="PS00082">
    <property type="entry name" value="EXTRADIOL_DIOXYGENAS"/>
    <property type="match status" value="1"/>
</dbReference>
<protein>
    <submittedName>
        <fullName evidence="10">Glyoxalase</fullName>
    </submittedName>
</protein>
<accession>A0A0T6DSU2</accession>
<dbReference type="GO" id="GO:0008198">
    <property type="term" value="F:ferrous iron binding"/>
    <property type="evidence" value="ECO:0007669"/>
    <property type="project" value="InterPro"/>
</dbReference>
<sequence length="191" mass="21991">MSFQIEKIHHVAYRCKDAKETVEWYKKNLNMDFILAFAEDHVPSTKAFDPYMHVFLDAGNGNVLAFFEVPNQPEMGFDPNTPNWVQHLALKVKDRNELMAAKEQLERAGIDVIGVTNHGIFHSIYFFDPNGHRLELTYDDPTSEDKVSMITEAIKHDMLDEWSRTKRAPAHTQFLHSDEFAEARDIAPVGE</sequence>
<evidence type="ECO:0000256" key="6">
    <source>
        <dbReference type="ARBA" id="ARBA00023002"/>
    </source>
</evidence>
<keyword evidence="11" id="KW-1185">Reference proteome</keyword>
<dbReference type="SUPFAM" id="SSF54593">
    <property type="entry name" value="Glyoxalase/Bleomycin resistance protein/Dihydroxybiphenyl dioxygenase"/>
    <property type="match status" value="1"/>
</dbReference>
<keyword evidence="7 8" id="KW-0408">Iron</keyword>
<evidence type="ECO:0000256" key="2">
    <source>
        <dbReference type="ARBA" id="ARBA00008784"/>
    </source>
</evidence>
<evidence type="ECO:0000256" key="1">
    <source>
        <dbReference type="ARBA" id="ARBA00001954"/>
    </source>
</evidence>
<dbReference type="CDD" id="cd06587">
    <property type="entry name" value="VOC"/>
    <property type="match status" value="1"/>
</dbReference>
<reference evidence="10 11" key="1">
    <citation type="submission" date="2015-11" db="EMBL/GenBank/DDBJ databases">
        <title>Permanent draft genome of Psychrobacter piscatorii LQ58.</title>
        <authorList>
            <person name="Zhou M."/>
            <person name="Dong B."/>
            <person name="Liu Q."/>
        </authorList>
    </citation>
    <scope>NUCLEOTIDE SEQUENCE [LARGE SCALE GENOMIC DNA]</scope>
    <source>
        <strain evidence="10 11">LQ58</strain>
    </source>
</reference>
<dbReference type="InterPro" id="IPR050383">
    <property type="entry name" value="GlyoxalaseI/FosfomycinResist"/>
</dbReference>
<evidence type="ECO:0000313" key="11">
    <source>
        <dbReference type="Proteomes" id="UP000051202"/>
    </source>
</evidence>
<dbReference type="InterPro" id="IPR000486">
    <property type="entry name" value="Xdiol_ring_cleave_dOase_1/2"/>
</dbReference>
<dbReference type="Proteomes" id="UP000051202">
    <property type="component" value="Unassembled WGS sequence"/>
</dbReference>
<organism evidence="10 11">
    <name type="scientific">Psychrobacter piscatorii</name>
    <dbReference type="NCBI Taxonomy" id="554343"/>
    <lineage>
        <taxon>Bacteria</taxon>
        <taxon>Pseudomonadati</taxon>
        <taxon>Pseudomonadota</taxon>
        <taxon>Gammaproteobacteria</taxon>
        <taxon>Moraxellales</taxon>
        <taxon>Moraxellaceae</taxon>
        <taxon>Psychrobacter</taxon>
    </lineage>
</organism>
<comment type="similarity">
    <text evidence="2 8">Belongs to the extradiol ring-cleavage dioxygenase family.</text>
</comment>
<dbReference type="RefSeq" id="WP_058024265.1">
    <property type="nucleotide sequence ID" value="NZ_LNDJ01000054.1"/>
</dbReference>
<dbReference type="Pfam" id="PF00903">
    <property type="entry name" value="Glyoxalase"/>
    <property type="match status" value="1"/>
</dbReference>
<evidence type="ECO:0000259" key="9">
    <source>
        <dbReference type="PROSITE" id="PS51819"/>
    </source>
</evidence>
<dbReference type="EMBL" id="LNDJ01000054">
    <property type="protein sequence ID" value="KRU22914.1"/>
    <property type="molecule type" value="Genomic_DNA"/>
</dbReference>
<dbReference type="Gene3D" id="3.10.180.10">
    <property type="entry name" value="2,3-Dihydroxybiphenyl 1,2-Dioxygenase, domain 1"/>
    <property type="match status" value="1"/>
</dbReference>
<comment type="caution">
    <text evidence="10">The sequence shown here is derived from an EMBL/GenBank/DDBJ whole genome shotgun (WGS) entry which is preliminary data.</text>
</comment>
<dbReference type="PROSITE" id="PS51819">
    <property type="entry name" value="VOC"/>
    <property type="match status" value="1"/>
</dbReference>
<evidence type="ECO:0000256" key="8">
    <source>
        <dbReference type="RuleBase" id="RU000683"/>
    </source>
</evidence>
<dbReference type="InterPro" id="IPR037523">
    <property type="entry name" value="VOC_core"/>
</dbReference>
<evidence type="ECO:0000313" key="10">
    <source>
        <dbReference type="EMBL" id="KRU22914.1"/>
    </source>
</evidence>
<dbReference type="GO" id="GO:0051213">
    <property type="term" value="F:dioxygenase activity"/>
    <property type="evidence" value="ECO:0007669"/>
    <property type="project" value="UniProtKB-KW"/>
</dbReference>
<dbReference type="AlphaFoldDB" id="A0A0T6DSU2"/>
<evidence type="ECO:0000256" key="7">
    <source>
        <dbReference type="ARBA" id="ARBA00023004"/>
    </source>
</evidence>